<reference evidence="1" key="2">
    <citation type="submission" date="2020-09" db="EMBL/GenBank/DDBJ databases">
        <authorList>
            <person name="Sun Q."/>
            <person name="Zhou Y."/>
        </authorList>
    </citation>
    <scope>NUCLEOTIDE SEQUENCE</scope>
    <source>
        <strain evidence="1">CGMCC 1.12987</strain>
    </source>
</reference>
<dbReference type="Pfam" id="PF16258">
    <property type="entry name" value="DUF4912"/>
    <property type="match status" value="1"/>
</dbReference>
<sequence length="206" mass="23891">MEMTTIMKLLESGKTQREVAEQLGVPIGRLKYHLTKFRSSETAKTSHRQNGWTEDTLIDERYGADQLTALPRNPNSLYLYWELTPERIRMVEEHLNCGWNVLPKILRVYDVSFVHFTGDNFNRYWDFGIYGDSSNWIINGVAQSCSYIVDYGTTTIDGRFITILRSNIAKTPPREPQTDGEYRWVPMELLHGRSETGQSVEYIQAE</sequence>
<reference evidence="1" key="1">
    <citation type="journal article" date="2014" name="Int. J. Syst. Evol. Microbiol.">
        <title>Complete genome sequence of Corynebacterium casei LMG S-19264T (=DSM 44701T), isolated from a smear-ripened cheese.</title>
        <authorList>
            <consortium name="US DOE Joint Genome Institute (JGI-PGF)"/>
            <person name="Walter F."/>
            <person name="Albersmeier A."/>
            <person name="Kalinowski J."/>
            <person name="Ruckert C."/>
        </authorList>
    </citation>
    <scope>NUCLEOTIDE SEQUENCE</scope>
    <source>
        <strain evidence="1">CGMCC 1.12987</strain>
    </source>
</reference>
<proteinExistence type="predicted"/>
<dbReference type="Proteomes" id="UP000644756">
    <property type="component" value="Unassembled WGS sequence"/>
</dbReference>
<evidence type="ECO:0000313" key="1">
    <source>
        <dbReference type="EMBL" id="GGF93065.1"/>
    </source>
</evidence>
<comment type="caution">
    <text evidence="1">The sequence shown here is derived from an EMBL/GenBank/DDBJ whole genome shotgun (WGS) entry which is preliminary data.</text>
</comment>
<accession>A0A917FPN2</accession>
<organism evidence="1 2">
    <name type="scientific">Paenibacillus abyssi</name>
    <dbReference type="NCBI Taxonomy" id="1340531"/>
    <lineage>
        <taxon>Bacteria</taxon>
        <taxon>Bacillati</taxon>
        <taxon>Bacillota</taxon>
        <taxon>Bacilli</taxon>
        <taxon>Bacillales</taxon>
        <taxon>Paenibacillaceae</taxon>
        <taxon>Paenibacillus</taxon>
    </lineage>
</organism>
<evidence type="ECO:0008006" key="3">
    <source>
        <dbReference type="Google" id="ProtNLM"/>
    </source>
</evidence>
<keyword evidence="2" id="KW-1185">Reference proteome</keyword>
<evidence type="ECO:0000313" key="2">
    <source>
        <dbReference type="Proteomes" id="UP000644756"/>
    </source>
</evidence>
<gene>
    <name evidence="1" type="ORF">GCM10010916_08010</name>
</gene>
<dbReference type="EMBL" id="BMGR01000002">
    <property type="protein sequence ID" value="GGF93065.1"/>
    <property type="molecule type" value="Genomic_DNA"/>
</dbReference>
<dbReference type="AlphaFoldDB" id="A0A917FPN2"/>
<protein>
    <recommendedName>
        <fullName evidence="3">DUF4912 domain-containing protein</fullName>
    </recommendedName>
</protein>
<name>A0A917FPN2_9BACL</name>
<dbReference type="InterPro" id="IPR032585">
    <property type="entry name" value="DUF4912"/>
</dbReference>